<evidence type="ECO:0000313" key="5">
    <source>
        <dbReference type="Proteomes" id="UP001151760"/>
    </source>
</evidence>
<dbReference type="InterPro" id="IPR013103">
    <property type="entry name" value="RVT_2"/>
</dbReference>
<dbReference type="EMBL" id="BQNB010009066">
    <property type="protein sequence ID" value="GJS58253.1"/>
    <property type="molecule type" value="Genomic_DNA"/>
</dbReference>
<dbReference type="Proteomes" id="UP001151760">
    <property type="component" value="Unassembled WGS sequence"/>
</dbReference>
<sequence>MGKENGVNILKSIDEGPFLMPIFRETLAEGTEGALGHMGQCEDALEGRQNRGQGKNARGAGTAGYGGALNRVGNANPDKMLLMQAQENGVALDEIQLLFLTGRQDNIVDEDVDEQPVQDAHTILKARCLELEVEIFDLRDKIQKDNHDELLKWFSNLEVNHLNLQLKCQNLKESFGNNTSPPTRDVPDFDSVFVIEKMKASIQGKDNAIKKLRMQISQLNETYSEADRTPLNTRDNKHASTSLPKKNQVTFEEQCAMSKSNTHKPVEQLSCQKTNVLVPPSTEVNSCTDASRSQHRSNTKKNRILSAKSVNMKKVEEHPRTIKSSPKTTNHVNSSISSKRTIINSNSHSVCQTCNKCLISANHDMCVVTYLNSVNATPSVKNIVRNVKQVWKPKKVKQGATDRPVVFGTQDLFKNIRLEIAQGSRISVKSSSVRFIDFRDMTTLVLIMVEYTLWKEHPYDSIDNDHFINVFAPEPRSEASSSGDLSSTESPYVSQTLHHLRKWSKDHRLDNIIGNPSRLVSTRKQLATDALWCLYNSVLSKVKPKNFKSAITEDCWFQAMQDEIHEFDRLQVWELVPPPDCVMIISLKWIYKVKLDEYSDVLKNKARLVAKGYRQEEGIDFEGILYIEIARIEAYSFLHRLYGPARVKI</sequence>
<feature type="region of interest" description="Disordered" evidence="2">
    <location>
        <begin position="313"/>
        <end position="336"/>
    </location>
</feature>
<accession>A0ABQ4WZN6</accession>
<evidence type="ECO:0000259" key="3">
    <source>
        <dbReference type="Pfam" id="PF07727"/>
    </source>
</evidence>
<proteinExistence type="predicted"/>
<name>A0ABQ4WZN6_9ASTR</name>
<comment type="caution">
    <text evidence="4">The sequence shown here is derived from an EMBL/GenBank/DDBJ whole genome shotgun (WGS) entry which is preliminary data.</text>
</comment>
<protein>
    <submittedName>
        <fullName evidence="4">Retrovirus-related pol polyprotein from transposon TNT 1-94</fullName>
    </submittedName>
</protein>
<feature type="compositionally biased region" description="Polar residues" evidence="2">
    <location>
        <begin position="322"/>
        <end position="336"/>
    </location>
</feature>
<feature type="domain" description="Reverse transcriptase Ty1/copia-type" evidence="3">
    <location>
        <begin position="571"/>
        <end position="624"/>
    </location>
</feature>
<evidence type="ECO:0000256" key="1">
    <source>
        <dbReference type="SAM" id="Coils"/>
    </source>
</evidence>
<organism evidence="4 5">
    <name type="scientific">Tanacetum coccineum</name>
    <dbReference type="NCBI Taxonomy" id="301880"/>
    <lineage>
        <taxon>Eukaryota</taxon>
        <taxon>Viridiplantae</taxon>
        <taxon>Streptophyta</taxon>
        <taxon>Embryophyta</taxon>
        <taxon>Tracheophyta</taxon>
        <taxon>Spermatophyta</taxon>
        <taxon>Magnoliopsida</taxon>
        <taxon>eudicotyledons</taxon>
        <taxon>Gunneridae</taxon>
        <taxon>Pentapetalae</taxon>
        <taxon>asterids</taxon>
        <taxon>campanulids</taxon>
        <taxon>Asterales</taxon>
        <taxon>Asteraceae</taxon>
        <taxon>Asteroideae</taxon>
        <taxon>Anthemideae</taxon>
        <taxon>Anthemidinae</taxon>
        <taxon>Tanacetum</taxon>
    </lineage>
</organism>
<dbReference type="Pfam" id="PF07727">
    <property type="entry name" value="RVT_2"/>
    <property type="match status" value="1"/>
</dbReference>
<reference evidence="4" key="1">
    <citation type="journal article" date="2022" name="Int. J. Mol. Sci.">
        <title>Draft Genome of Tanacetum Coccineum: Genomic Comparison of Closely Related Tanacetum-Family Plants.</title>
        <authorList>
            <person name="Yamashiro T."/>
            <person name="Shiraishi A."/>
            <person name="Nakayama K."/>
            <person name="Satake H."/>
        </authorList>
    </citation>
    <scope>NUCLEOTIDE SEQUENCE</scope>
</reference>
<evidence type="ECO:0000313" key="4">
    <source>
        <dbReference type="EMBL" id="GJS58253.1"/>
    </source>
</evidence>
<keyword evidence="5" id="KW-1185">Reference proteome</keyword>
<keyword evidence="1" id="KW-0175">Coiled coil</keyword>
<reference evidence="4" key="2">
    <citation type="submission" date="2022-01" db="EMBL/GenBank/DDBJ databases">
        <authorList>
            <person name="Yamashiro T."/>
            <person name="Shiraishi A."/>
            <person name="Satake H."/>
            <person name="Nakayama K."/>
        </authorList>
    </citation>
    <scope>NUCLEOTIDE SEQUENCE</scope>
</reference>
<feature type="coiled-coil region" evidence="1">
    <location>
        <begin position="195"/>
        <end position="229"/>
    </location>
</feature>
<gene>
    <name evidence="4" type="ORF">Tco_0653037</name>
</gene>
<evidence type="ECO:0000256" key="2">
    <source>
        <dbReference type="SAM" id="MobiDB-lite"/>
    </source>
</evidence>